<evidence type="ECO:0000256" key="12">
    <source>
        <dbReference type="SAM" id="MobiDB-lite"/>
    </source>
</evidence>
<feature type="region of interest" description="Disordered" evidence="12">
    <location>
        <begin position="316"/>
        <end position="355"/>
    </location>
</feature>
<evidence type="ECO:0000256" key="3">
    <source>
        <dbReference type="ARBA" id="ARBA00022516"/>
    </source>
</evidence>
<dbReference type="EMBL" id="FR823392">
    <property type="protein sequence ID" value="CBZ55010.1"/>
    <property type="molecule type" value="Genomic_DNA"/>
</dbReference>
<keyword evidence="7" id="KW-0594">Phospholipid biosynthesis</keyword>
<feature type="domain" description="Cytidyltransferase-like" evidence="13">
    <location>
        <begin position="923"/>
        <end position="1015"/>
    </location>
</feature>
<dbReference type="GO" id="GO:0004306">
    <property type="term" value="F:ethanolamine-phosphate cytidylyltransferase activity"/>
    <property type="evidence" value="ECO:0007669"/>
    <property type="project" value="UniProtKB-EC"/>
</dbReference>
<dbReference type="InParanoid" id="F0VMR4"/>
<feature type="compositionally biased region" description="Basic and acidic residues" evidence="12">
    <location>
        <begin position="800"/>
        <end position="809"/>
    </location>
</feature>
<evidence type="ECO:0000256" key="5">
    <source>
        <dbReference type="ARBA" id="ARBA00022695"/>
    </source>
</evidence>
<evidence type="ECO:0000313" key="14">
    <source>
        <dbReference type="EMBL" id="CBZ55010.1"/>
    </source>
</evidence>
<dbReference type="CDD" id="cd02174">
    <property type="entry name" value="CCT"/>
    <property type="match status" value="1"/>
</dbReference>
<keyword evidence="8" id="KW-1208">Phospholipid metabolism</keyword>
<dbReference type="InterPro" id="IPR041723">
    <property type="entry name" value="CCT"/>
</dbReference>
<dbReference type="GeneID" id="13446725"/>
<feature type="compositionally biased region" description="Basic and acidic residues" evidence="12">
    <location>
        <begin position="759"/>
        <end position="791"/>
    </location>
</feature>
<feature type="compositionally biased region" description="Basic and acidic residues" evidence="12">
    <location>
        <begin position="1028"/>
        <end position="1045"/>
    </location>
</feature>
<dbReference type="InterPro" id="IPR004821">
    <property type="entry name" value="Cyt_trans-like"/>
</dbReference>
<keyword evidence="4 14" id="KW-0808">Transferase</keyword>
<dbReference type="InterPro" id="IPR044608">
    <property type="entry name" value="Ect1/PCYT2"/>
</dbReference>
<reference evidence="15" key="1">
    <citation type="journal article" date="2012" name="PLoS Pathog.">
        <title>Comparative genomics of the apicomplexan parasites Toxoplasma gondii and Neospora caninum: Coccidia differing in host range and transmission strategy.</title>
        <authorList>
            <person name="Reid A.J."/>
            <person name="Vermont S.J."/>
            <person name="Cotton J.A."/>
            <person name="Harris D."/>
            <person name="Hill-Cawthorne G.A."/>
            <person name="Konen-Waisman S."/>
            <person name="Latham S.M."/>
            <person name="Mourier T."/>
            <person name="Norton R."/>
            <person name="Quail M.A."/>
            <person name="Sanders M."/>
            <person name="Shanmugam D."/>
            <person name="Sohal A."/>
            <person name="Wasmuth J.D."/>
            <person name="Brunk B."/>
            <person name="Grigg M.E."/>
            <person name="Howard J.C."/>
            <person name="Parkinson J."/>
            <person name="Roos D.S."/>
            <person name="Trees A.J."/>
            <person name="Berriman M."/>
            <person name="Pain A."/>
            <person name="Wastling J.M."/>
        </authorList>
    </citation>
    <scope>NUCLEOTIDE SEQUENCE [LARGE SCALE GENOMIC DNA]</scope>
    <source>
        <strain evidence="15">Liverpool</strain>
    </source>
</reference>
<dbReference type="CDD" id="cd02173">
    <property type="entry name" value="ECT"/>
    <property type="match status" value="1"/>
</dbReference>
<feature type="region of interest" description="Disordered" evidence="12">
    <location>
        <begin position="1028"/>
        <end position="1072"/>
    </location>
</feature>
<proteinExistence type="inferred from homology"/>
<evidence type="ECO:0000256" key="8">
    <source>
        <dbReference type="ARBA" id="ARBA00023264"/>
    </source>
</evidence>
<dbReference type="eggNOG" id="KOG2803">
    <property type="taxonomic scope" value="Eukaryota"/>
</dbReference>
<sequence length="1141" mass="122310">MTAVAASGVPGPGRSGALASSSERWPSSPFISSSYLHKLIFLYLRINADETLSATLRHWRSSCCQCASPLSASLHASSLSAARSSVSTLSACPRGGSSSCGYCGCGGEKAAESPSGEGVSPPCCFCCCVRDPKWTAEADAEFSALRAHLLQFVARGEASADLHSDASRLGEKQAGAESPSVLTLPRDSTGENRAEGSSRDCTFAASRERTQTDNVDADAGLGGHWSQTDSAHVGKLEAAVSRGLPAEAETGRDAPGLCGAKEERKTGTNVKACHRAPSPQEQETRCSDVVSHCGSEEATRVEQEERTHVTLSTIQMQDAGARTPEKTGRDDRGVPDGERRVHASCSGLSGDTAPEKTLGELSVRRGSQSRFSGVDVFETKTRAVQCADVAEAAGSFAQLRSEAGATSSASAAVSSSASGRDMARAACWATVAGVAGLQNSVSSPPHSVSCARSSLDCVPAYHWNALPPVLPVSDACSAPLTAVSPSPSSPLASLSEWQTPRPSPLSEETEEGARASAAALSRPSSGAFRAALSPSRWPVCLSPQLSPFRAGPACGPGAPIRIYVDGVFDLLHSGHFNALRQARQLGGKLVVGICSDAATFAAKKCRPIYTETERAEIVRGCKWVDEVIVGTPYEVSVQMLDRLNCAFAAHGDDWVVGADGTDAYAGPRQAGRMKLFKRTEGISTSTIVSRLLQATANVEQRRRRGAAALGDDLFEGEKPVKSTLSRNQAVTQPTRVQRFARDSLREQKESLLTCSCGSKKREKDDRGADEDKRRHRDEKHGKRSDGAREAPESDSPSARAGEELGERGGSDAGSSANLSSFSFSSSDGEGGKSNGESGARKRQGRRESWSGSDRRHCSFGGSPAERERNANEEREKKCCSVRGRHRPRKPQDPEERRMLMSTKRLLQFIGQPKRPKKGGKIVYVDGSFDVFHVGHLRILEKAKQLGDYLIVGIHDDETVARVKGAGFPVLNLHERALNVLAMRVVDEVIIGAPWVIPHYMLKQFQIDVVVRGSRIDSIAYSFSEDARSDAAGESGPAERRREKGDTASGREGSCSPGVFSSGEEEDNEEAVDPYRVPKELGVYREVESSSSWTTRELVERILANRKALMETIETRCGQSRRPRLPHSTTHLKNKNRNIKCL</sequence>
<evidence type="ECO:0000256" key="11">
    <source>
        <dbReference type="ARBA" id="ARBA00031473"/>
    </source>
</evidence>
<feature type="compositionally biased region" description="Acidic residues" evidence="12">
    <location>
        <begin position="1062"/>
        <end position="1071"/>
    </location>
</feature>
<protein>
    <recommendedName>
        <fullName evidence="10">ethanolamine-phosphate cytidylyltransferase</fullName>
        <ecNumber evidence="10">2.7.7.14</ecNumber>
    </recommendedName>
    <alternativeName>
        <fullName evidence="11">CTP:phosphoethanolamine cytidylyltransferase</fullName>
    </alternativeName>
</protein>
<dbReference type="Gene3D" id="3.40.50.620">
    <property type="entry name" value="HUPs"/>
    <property type="match status" value="2"/>
</dbReference>
<evidence type="ECO:0000256" key="10">
    <source>
        <dbReference type="ARBA" id="ARBA00024221"/>
    </source>
</evidence>
<feature type="region of interest" description="Disordered" evidence="12">
    <location>
        <begin position="758"/>
        <end position="897"/>
    </location>
</feature>
<dbReference type="UniPathway" id="UPA00558">
    <property type="reaction ID" value="UER00742"/>
</dbReference>
<feature type="compositionally biased region" description="Low complexity" evidence="12">
    <location>
        <begin position="486"/>
        <end position="495"/>
    </location>
</feature>
<feature type="region of interest" description="Disordered" evidence="12">
    <location>
        <begin position="486"/>
        <end position="520"/>
    </location>
</feature>
<dbReference type="AlphaFoldDB" id="F0VMR4"/>
<evidence type="ECO:0000256" key="4">
    <source>
        <dbReference type="ARBA" id="ARBA00022679"/>
    </source>
</evidence>
<dbReference type="OrthoDB" id="40021at2759"/>
<keyword evidence="15" id="KW-1185">Reference proteome</keyword>
<dbReference type="Pfam" id="PF01467">
    <property type="entry name" value="CTP_transf_like"/>
    <property type="match status" value="2"/>
</dbReference>
<accession>F0VMR4</accession>
<keyword evidence="6" id="KW-0443">Lipid metabolism</keyword>
<dbReference type="Proteomes" id="UP000007494">
    <property type="component" value="Chromosome XI"/>
</dbReference>
<feature type="region of interest" description="Disordered" evidence="12">
    <location>
        <begin position="1"/>
        <end position="26"/>
    </location>
</feature>
<comment type="pathway">
    <text evidence="1">Lipid metabolism.</text>
</comment>
<comment type="pathway">
    <text evidence="9">Phospholipid metabolism; phosphatidylethanolamine biosynthesis; phosphatidylethanolamine from ethanolamine: step 2/3.</text>
</comment>
<dbReference type="GO" id="GO:0006646">
    <property type="term" value="P:phosphatidylethanolamine biosynthetic process"/>
    <property type="evidence" value="ECO:0007669"/>
    <property type="project" value="UniProtKB-UniPathway"/>
</dbReference>
<evidence type="ECO:0000256" key="7">
    <source>
        <dbReference type="ARBA" id="ARBA00023209"/>
    </source>
</evidence>
<evidence type="ECO:0000259" key="13">
    <source>
        <dbReference type="Pfam" id="PF01467"/>
    </source>
</evidence>
<dbReference type="GO" id="GO:0005737">
    <property type="term" value="C:cytoplasm"/>
    <property type="evidence" value="ECO:0007669"/>
    <property type="project" value="TreeGrafter"/>
</dbReference>
<feature type="region of interest" description="Disordered" evidence="12">
    <location>
        <begin position="164"/>
        <end position="201"/>
    </location>
</feature>
<name>F0VMR4_NEOCL</name>
<evidence type="ECO:0000256" key="1">
    <source>
        <dbReference type="ARBA" id="ARBA00005189"/>
    </source>
</evidence>
<dbReference type="PANTHER" id="PTHR45780:SF2">
    <property type="entry name" value="ETHANOLAMINE-PHOSPHATE CYTIDYLYLTRANSFERASE"/>
    <property type="match status" value="1"/>
</dbReference>
<dbReference type="OMA" id="FPARTAC"/>
<keyword evidence="5 14" id="KW-0548">Nucleotidyltransferase</keyword>
<dbReference type="InterPro" id="IPR014729">
    <property type="entry name" value="Rossmann-like_a/b/a_fold"/>
</dbReference>
<evidence type="ECO:0000256" key="2">
    <source>
        <dbReference type="ARBA" id="ARBA00010101"/>
    </source>
</evidence>
<dbReference type="RefSeq" id="XP_003885038.1">
    <property type="nucleotide sequence ID" value="XM_003884989.1"/>
</dbReference>
<evidence type="ECO:0000313" key="15">
    <source>
        <dbReference type="Proteomes" id="UP000007494"/>
    </source>
</evidence>
<dbReference type="PANTHER" id="PTHR45780">
    <property type="entry name" value="ETHANOLAMINE-PHOSPHATE CYTIDYLYLTRANSFERASE"/>
    <property type="match status" value="1"/>
</dbReference>
<evidence type="ECO:0000256" key="9">
    <source>
        <dbReference type="ARBA" id="ARBA00024191"/>
    </source>
</evidence>
<dbReference type="EC" id="2.7.7.14" evidence="10"/>
<evidence type="ECO:0000256" key="6">
    <source>
        <dbReference type="ARBA" id="ARBA00023098"/>
    </source>
</evidence>
<feature type="region of interest" description="Disordered" evidence="12">
    <location>
        <begin position="1116"/>
        <end position="1141"/>
    </location>
</feature>
<dbReference type="NCBIfam" id="TIGR00125">
    <property type="entry name" value="cyt_tran_rel"/>
    <property type="match status" value="2"/>
</dbReference>
<feature type="domain" description="Cytidyltransferase-like" evidence="13">
    <location>
        <begin position="563"/>
        <end position="689"/>
    </location>
</feature>
<organism evidence="14 15">
    <name type="scientific">Neospora caninum (strain Liverpool)</name>
    <dbReference type="NCBI Taxonomy" id="572307"/>
    <lineage>
        <taxon>Eukaryota</taxon>
        <taxon>Sar</taxon>
        <taxon>Alveolata</taxon>
        <taxon>Apicomplexa</taxon>
        <taxon>Conoidasida</taxon>
        <taxon>Coccidia</taxon>
        <taxon>Eucoccidiorida</taxon>
        <taxon>Eimeriorina</taxon>
        <taxon>Sarcocystidae</taxon>
        <taxon>Neospora</taxon>
    </lineage>
</organism>
<feature type="compositionally biased region" description="Basic and acidic residues" evidence="12">
    <location>
        <begin position="845"/>
        <end position="856"/>
    </location>
</feature>
<gene>
    <name evidence="14" type="ORF">NCLIV_054370</name>
</gene>
<feature type="compositionally biased region" description="Basic and acidic residues" evidence="12">
    <location>
        <begin position="864"/>
        <end position="878"/>
    </location>
</feature>
<feature type="compositionally biased region" description="Basic residues" evidence="12">
    <location>
        <begin position="1118"/>
        <end position="1141"/>
    </location>
</feature>
<dbReference type="SUPFAM" id="SSF52374">
    <property type="entry name" value="Nucleotidylyl transferase"/>
    <property type="match status" value="2"/>
</dbReference>
<dbReference type="VEuPathDB" id="ToxoDB:NCLIV_054370"/>
<keyword evidence="3" id="KW-0444">Lipid biosynthesis</keyword>
<feature type="compositionally biased region" description="Basic and acidic residues" evidence="12">
    <location>
        <begin position="188"/>
        <end position="198"/>
    </location>
</feature>
<comment type="similarity">
    <text evidence="2">Belongs to the cytidylyltransferase family.</text>
</comment>
<feature type="compositionally biased region" description="Basic and acidic residues" evidence="12">
    <location>
        <begin position="323"/>
        <end position="341"/>
    </location>
</feature>
<feature type="compositionally biased region" description="Low complexity" evidence="12">
    <location>
        <begin position="812"/>
        <end position="827"/>
    </location>
</feature>